<comment type="caution">
    <text evidence="1">The sequence shown here is derived from an EMBL/GenBank/DDBJ whole genome shotgun (WGS) entry which is preliminary data.</text>
</comment>
<organism evidence="1 2">
    <name type="scientific">Frieseomelitta varia</name>
    <dbReference type="NCBI Taxonomy" id="561572"/>
    <lineage>
        <taxon>Eukaryota</taxon>
        <taxon>Metazoa</taxon>
        <taxon>Ecdysozoa</taxon>
        <taxon>Arthropoda</taxon>
        <taxon>Hexapoda</taxon>
        <taxon>Insecta</taxon>
        <taxon>Pterygota</taxon>
        <taxon>Neoptera</taxon>
        <taxon>Endopterygota</taxon>
        <taxon>Hymenoptera</taxon>
        <taxon>Apocrita</taxon>
        <taxon>Aculeata</taxon>
        <taxon>Apoidea</taxon>
        <taxon>Anthophila</taxon>
        <taxon>Apidae</taxon>
        <taxon>Frieseomelitta</taxon>
    </lineage>
</organism>
<sequence>MIIERLVPSFCHNAALVFHTPSKAVLVAHYCFPCLSLLDKEGSSVRQGQTYMHGRQGEQQRATRIDIYARKERIKRSNS</sequence>
<proteinExistence type="predicted"/>
<reference evidence="1" key="1">
    <citation type="submission" date="2019-11" db="EMBL/GenBank/DDBJ databases">
        <title>The nuclear and mitochondrial genomes of Frieseomelitta varia - a highly eusocial stingless bee (Meliponini) with a permanently sterile worker caste.</title>
        <authorList>
            <person name="Freitas F.C.P."/>
            <person name="Lourenco A.P."/>
            <person name="Nunes F.M.F."/>
            <person name="Paschoal A.R."/>
            <person name="Abreu F.C.P."/>
            <person name="Barbin F.O."/>
            <person name="Bataglia L."/>
            <person name="Cardoso-Junior C.A.M."/>
            <person name="Cervoni M.S."/>
            <person name="Silva S.R."/>
            <person name="Dalarmi F."/>
            <person name="Del Lama M.A."/>
            <person name="Depintor T.S."/>
            <person name="Ferreira K.M."/>
            <person name="Goria P.S."/>
            <person name="Jaskot M.C."/>
            <person name="Lago D.C."/>
            <person name="Luna-Lucena D."/>
            <person name="Moda L.M."/>
            <person name="Nascimento L."/>
            <person name="Pedrino M."/>
            <person name="Rabico F.O."/>
            <person name="Sanches F.C."/>
            <person name="Santos D.E."/>
            <person name="Santos C.G."/>
            <person name="Vieira J."/>
            <person name="Lopes T.F."/>
            <person name="Barchuk A.R."/>
            <person name="Hartfelder K."/>
            <person name="Simoes Z.L.P."/>
            <person name="Bitondi M.M.G."/>
            <person name="Pinheiro D.G."/>
        </authorList>
    </citation>
    <scope>NUCLEOTIDE SEQUENCE</scope>
    <source>
        <strain evidence="1">USP_RPSP 00005682</strain>
        <tissue evidence="1">Whole individual</tissue>
    </source>
</reference>
<dbReference type="AlphaFoldDB" id="A0A833RYL3"/>
<gene>
    <name evidence="1" type="ORF">E2986_12794</name>
</gene>
<evidence type="ECO:0000313" key="2">
    <source>
        <dbReference type="Proteomes" id="UP000655588"/>
    </source>
</evidence>
<dbReference type="EMBL" id="WNWW01000355">
    <property type="protein sequence ID" value="KAF3425790.1"/>
    <property type="molecule type" value="Genomic_DNA"/>
</dbReference>
<name>A0A833RYL3_9HYME</name>
<dbReference type="Proteomes" id="UP000655588">
    <property type="component" value="Unassembled WGS sequence"/>
</dbReference>
<keyword evidence="2" id="KW-1185">Reference proteome</keyword>
<accession>A0A833RYL3</accession>
<evidence type="ECO:0000313" key="1">
    <source>
        <dbReference type="EMBL" id="KAF3425790.1"/>
    </source>
</evidence>
<protein>
    <submittedName>
        <fullName evidence="1">Uncharacterized protein</fullName>
    </submittedName>
</protein>